<dbReference type="SUPFAM" id="SSF56112">
    <property type="entry name" value="Protein kinase-like (PK-like)"/>
    <property type="match status" value="1"/>
</dbReference>
<evidence type="ECO:0000259" key="1">
    <source>
        <dbReference type="SMART" id="SM00587"/>
    </source>
</evidence>
<dbReference type="PANTHER" id="PTHR11012:SF30">
    <property type="entry name" value="PROTEIN KINASE-LIKE DOMAIN-CONTAINING"/>
    <property type="match status" value="1"/>
</dbReference>
<dbReference type="Gene3D" id="3.90.1200.10">
    <property type="match status" value="1"/>
</dbReference>
<feature type="domain" description="CHK kinase-like" evidence="1">
    <location>
        <begin position="128"/>
        <end position="322"/>
    </location>
</feature>
<protein>
    <recommendedName>
        <fullName evidence="1">CHK kinase-like domain-containing protein</fullName>
    </recommendedName>
</protein>
<dbReference type="InterPro" id="IPR015897">
    <property type="entry name" value="CHK_kinase-like"/>
</dbReference>
<reference evidence="2" key="1">
    <citation type="submission" date="2015-11" db="EMBL/GenBank/DDBJ databases">
        <title>De novo transcriptome assembly of four potential Pierce s Disease insect vectors from Arizona vineyards.</title>
        <authorList>
            <person name="Tassone E.E."/>
        </authorList>
    </citation>
    <scope>NUCLEOTIDE SEQUENCE</scope>
</reference>
<dbReference type="EMBL" id="GECZ01005585">
    <property type="protein sequence ID" value="JAS64184.1"/>
    <property type="molecule type" value="Transcribed_RNA"/>
</dbReference>
<evidence type="ECO:0000313" key="2">
    <source>
        <dbReference type="EMBL" id="JAS64184.1"/>
    </source>
</evidence>
<organism evidence="2">
    <name type="scientific">Cuerna arida</name>
    <dbReference type="NCBI Taxonomy" id="1464854"/>
    <lineage>
        <taxon>Eukaryota</taxon>
        <taxon>Metazoa</taxon>
        <taxon>Ecdysozoa</taxon>
        <taxon>Arthropoda</taxon>
        <taxon>Hexapoda</taxon>
        <taxon>Insecta</taxon>
        <taxon>Pterygota</taxon>
        <taxon>Neoptera</taxon>
        <taxon>Paraneoptera</taxon>
        <taxon>Hemiptera</taxon>
        <taxon>Auchenorrhyncha</taxon>
        <taxon>Membracoidea</taxon>
        <taxon>Cicadellidae</taxon>
        <taxon>Cicadellinae</taxon>
        <taxon>Proconiini</taxon>
        <taxon>Cuerna</taxon>
    </lineage>
</organism>
<sequence length="418" mass="48948">DIGPMEAESVPKFLNSEFLTECLRTEFRNQNIVIESYKTSRAAPPGYTFISCPLRVQVSFKHHTEDSVIHFISLIVKSEPHEGQIKDKTDPIHLSEPVFYSKFVPEIYNLSSTQLVPKSFFSPRFFTVVLEDLREQGFQNANKTKMLDLEHSRLYFKTAATLHALSFVVNKNNPSILETIGKEKFYDNGLDISIIIKSHIRNGLKCLSECTEKIERFKKYSKLLKDSITTLWDMLVEALKPSTVLNTLNQGDPWTANMMFKYDEEGNVCDIRLLDFQLLRYGSPVNDLVFFIWTSATHEVRSNRLDELYHFYVETFNKALRELNFNEAISYEFIRNEERRLSPLALYLMAGMPPFNCDNSVTDMEPFFYQENEDEEAQNIYRKYYDEQFCSYHVPRYLEQMESVGVFNYLQQCSQLRN</sequence>
<accession>A0A1B6GP29</accession>
<dbReference type="InterPro" id="IPR011009">
    <property type="entry name" value="Kinase-like_dom_sf"/>
</dbReference>
<feature type="non-terminal residue" evidence="2">
    <location>
        <position position="1"/>
    </location>
</feature>
<dbReference type="InterPro" id="IPR004119">
    <property type="entry name" value="EcKL"/>
</dbReference>
<dbReference type="Pfam" id="PF02958">
    <property type="entry name" value="EcKL"/>
    <property type="match status" value="1"/>
</dbReference>
<gene>
    <name evidence="2" type="ORF">g.9807</name>
</gene>
<dbReference type="SMART" id="SM00587">
    <property type="entry name" value="CHK"/>
    <property type="match status" value="1"/>
</dbReference>
<name>A0A1B6GP29_9HEMI</name>
<dbReference type="AlphaFoldDB" id="A0A1B6GP29"/>
<proteinExistence type="predicted"/>
<dbReference type="PANTHER" id="PTHR11012">
    <property type="entry name" value="PROTEIN KINASE-LIKE DOMAIN-CONTAINING"/>
    <property type="match status" value="1"/>
</dbReference>